<dbReference type="EMBL" id="CM001223">
    <property type="protein sequence ID" value="KEH21797.1"/>
    <property type="molecule type" value="Genomic_DNA"/>
</dbReference>
<dbReference type="InterPro" id="IPR001245">
    <property type="entry name" value="Ser-Thr/Tyr_kinase_cat_dom"/>
</dbReference>
<feature type="domain" description="Protein kinase" evidence="1">
    <location>
        <begin position="39"/>
        <end position="326"/>
    </location>
</feature>
<reference evidence="3" key="4">
    <citation type="journal article" date="2018" name="Nat. Plants">
        <title>Whole-genome landscape of Medicago truncatula symbiotic genes.</title>
        <authorList>
            <person name="Pecrix Y."/>
            <person name="Gamas P."/>
            <person name="Carrere S."/>
        </authorList>
    </citation>
    <scope>NUCLEOTIDE SEQUENCE</scope>
    <source>
        <tissue evidence="3">Leaves</tissue>
    </source>
</reference>
<dbReference type="InterPro" id="IPR011009">
    <property type="entry name" value="Kinase-like_dom_sf"/>
</dbReference>
<keyword evidence="3" id="KW-0808">Transferase</keyword>
<protein>
    <submittedName>
        <fullName evidence="2">Tyrosine kinase family protein</fullName>
    </submittedName>
</protein>
<evidence type="ECO:0000259" key="1">
    <source>
        <dbReference type="PROSITE" id="PS50011"/>
    </source>
</evidence>
<dbReference type="Pfam" id="PF07714">
    <property type="entry name" value="PK_Tyr_Ser-Thr"/>
    <property type="match status" value="1"/>
</dbReference>
<gene>
    <name evidence="4" type="primary">25497635</name>
    <name evidence="2" type="ordered locus">MTR_7g018130</name>
    <name evidence="3" type="ORF">MtrunA17_Chr7g0220711</name>
</gene>
<dbReference type="Proteomes" id="UP000265566">
    <property type="component" value="Chromosome 7"/>
</dbReference>
<reference evidence="2 5" key="1">
    <citation type="journal article" date="2011" name="Nature">
        <title>The Medicago genome provides insight into the evolution of rhizobial symbioses.</title>
        <authorList>
            <person name="Young N.D."/>
            <person name="Debelle F."/>
            <person name="Oldroyd G.E."/>
            <person name="Geurts R."/>
            <person name="Cannon S.B."/>
            <person name="Udvardi M.K."/>
            <person name="Benedito V.A."/>
            <person name="Mayer K.F."/>
            <person name="Gouzy J."/>
            <person name="Schoof H."/>
            <person name="Van de Peer Y."/>
            <person name="Proost S."/>
            <person name="Cook D.R."/>
            <person name="Meyers B.C."/>
            <person name="Spannagl M."/>
            <person name="Cheung F."/>
            <person name="De Mita S."/>
            <person name="Krishnakumar V."/>
            <person name="Gundlach H."/>
            <person name="Zhou S."/>
            <person name="Mudge J."/>
            <person name="Bharti A.K."/>
            <person name="Murray J.D."/>
            <person name="Naoumkina M.A."/>
            <person name="Rosen B."/>
            <person name="Silverstein K.A."/>
            <person name="Tang H."/>
            <person name="Rombauts S."/>
            <person name="Zhao P.X."/>
            <person name="Zhou P."/>
            <person name="Barbe V."/>
            <person name="Bardou P."/>
            <person name="Bechner M."/>
            <person name="Bellec A."/>
            <person name="Berger A."/>
            <person name="Berges H."/>
            <person name="Bidwell S."/>
            <person name="Bisseling T."/>
            <person name="Choisne N."/>
            <person name="Couloux A."/>
            <person name="Denny R."/>
            <person name="Deshpande S."/>
            <person name="Dai X."/>
            <person name="Doyle J.J."/>
            <person name="Dudez A.M."/>
            <person name="Farmer A.D."/>
            <person name="Fouteau S."/>
            <person name="Franken C."/>
            <person name="Gibelin C."/>
            <person name="Gish J."/>
            <person name="Goldstein S."/>
            <person name="Gonzalez A.J."/>
            <person name="Green P.J."/>
            <person name="Hallab A."/>
            <person name="Hartog M."/>
            <person name="Hua A."/>
            <person name="Humphray S.J."/>
            <person name="Jeong D.H."/>
            <person name="Jing Y."/>
            <person name="Jocker A."/>
            <person name="Kenton S.M."/>
            <person name="Kim D.J."/>
            <person name="Klee K."/>
            <person name="Lai H."/>
            <person name="Lang C."/>
            <person name="Lin S."/>
            <person name="Macmil S.L."/>
            <person name="Magdelenat G."/>
            <person name="Matthews L."/>
            <person name="McCorrison J."/>
            <person name="Monaghan E.L."/>
            <person name="Mun J.H."/>
            <person name="Najar F.Z."/>
            <person name="Nicholson C."/>
            <person name="Noirot C."/>
            <person name="O'Bleness M."/>
            <person name="Paule C.R."/>
            <person name="Poulain J."/>
            <person name="Prion F."/>
            <person name="Qin B."/>
            <person name="Qu C."/>
            <person name="Retzel E.F."/>
            <person name="Riddle C."/>
            <person name="Sallet E."/>
            <person name="Samain S."/>
            <person name="Samson N."/>
            <person name="Sanders I."/>
            <person name="Saurat O."/>
            <person name="Scarpelli C."/>
            <person name="Schiex T."/>
            <person name="Segurens B."/>
            <person name="Severin A.J."/>
            <person name="Sherrier D.J."/>
            <person name="Shi R."/>
            <person name="Sims S."/>
            <person name="Singer S.R."/>
            <person name="Sinharoy S."/>
            <person name="Sterck L."/>
            <person name="Viollet A."/>
            <person name="Wang B.B."/>
            <person name="Wang K."/>
            <person name="Wang M."/>
            <person name="Wang X."/>
            <person name="Warfsmann J."/>
            <person name="Weissenbach J."/>
            <person name="White D.D."/>
            <person name="White J.D."/>
            <person name="Wiley G.B."/>
            <person name="Wincker P."/>
            <person name="Xing Y."/>
            <person name="Yang L."/>
            <person name="Yao Z."/>
            <person name="Ying F."/>
            <person name="Zhai J."/>
            <person name="Zhou L."/>
            <person name="Zuber A."/>
            <person name="Denarie J."/>
            <person name="Dixon R.A."/>
            <person name="May G.D."/>
            <person name="Schwartz D.C."/>
            <person name="Rogers J."/>
            <person name="Quetier F."/>
            <person name="Town C.D."/>
            <person name="Roe B.A."/>
        </authorList>
    </citation>
    <scope>NUCLEOTIDE SEQUENCE [LARGE SCALE GENOMIC DNA]</scope>
    <source>
        <strain evidence="2">A17</strain>
        <strain evidence="4 5">cv. Jemalong A17</strain>
    </source>
</reference>
<dbReference type="EMBL" id="PSQE01000007">
    <property type="protein sequence ID" value="RHN44558.1"/>
    <property type="molecule type" value="Genomic_DNA"/>
</dbReference>
<dbReference type="GO" id="GO:0005524">
    <property type="term" value="F:ATP binding"/>
    <property type="evidence" value="ECO:0007669"/>
    <property type="project" value="InterPro"/>
</dbReference>
<dbReference type="EnsemblPlants" id="KEH21797">
    <property type="protein sequence ID" value="KEH21797"/>
    <property type="gene ID" value="MTR_7g018130"/>
</dbReference>
<dbReference type="Gene3D" id="1.10.510.10">
    <property type="entry name" value="Transferase(Phosphotransferase) domain 1"/>
    <property type="match status" value="1"/>
</dbReference>
<sequence length="339" mass="39501">MFVKYSKHESSSNKKCPTVIEELCHQFSLEELRKSTNNFAEDRKIRKSLFSIVYKGYLKHSGETEYPIEVKRMRNLSDEWKFKKEIELHSKLHHPNLRSFIGFCDHKDEKILVYEYMLNGSLYDQLRSRNMESLSWKKRLEICIGAAKGLHYLHTGTKRTVFHCDIKPQTILLDKNMVPKLSHLGFSLQGKLSKSNPKPVKVDTLIGTLFYMAPEYVRTNTFTDKCDVYSFGMVLLEAVCTNYKYTIFDKMNVLDNPNIFLERPNEVAKFLERFAAYEIIDPILMRLIAPWCLKVFMDVMKKCLNIDPNERPAMGEVEVELEHALALQEETDDGKMNGG</sequence>
<dbReference type="GO" id="GO:0004672">
    <property type="term" value="F:protein kinase activity"/>
    <property type="evidence" value="ECO:0000318"/>
    <property type="project" value="GO_Central"/>
</dbReference>
<dbReference type="Gene3D" id="3.30.200.20">
    <property type="entry name" value="Phosphorylase Kinase, domain 1"/>
    <property type="match status" value="1"/>
</dbReference>
<dbReference type="Proteomes" id="UP000002051">
    <property type="component" value="Unassembled WGS sequence"/>
</dbReference>
<name>A0A072TWI0_MEDTR</name>
<evidence type="ECO:0000313" key="3">
    <source>
        <dbReference type="EMBL" id="RHN44558.1"/>
    </source>
</evidence>
<accession>A0A072TWI0</accession>
<dbReference type="HOGENOM" id="CLU_000288_21_4_1"/>
<evidence type="ECO:0000313" key="4">
    <source>
        <dbReference type="EnsemblPlants" id="KEH21797"/>
    </source>
</evidence>
<dbReference type="GO" id="GO:0005886">
    <property type="term" value="C:plasma membrane"/>
    <property type="evidence" value="ECO:0000318"/>
    <property type="project" value="GO_Central"/>
</dbReference>
<reference evidence="2 5" key="2">
    <citation type="journal article" date="2014" name="BMC Genomics">
        <title>An improved genome release (version Mt4.0) for the model legume Medicago truncatula.</title>
        <authorList>
            <person name="Tang H."/>
            <person name="Krishnakumar V."/>
            <person name="Bidwell S."/>
            <person name="Rosen B."/>
            <person name="Chan A."/>
            <person name="Zhou S."/>
            <person name="Gentzbittel L."/>
            <person name="Childs K.L."/>
            <person name="Yandell M."/>
            <person name="Gundlach H."/>
            <person name="Mayer K.F."/>
            <person name="Schwartz D.C."/>
            <person name="Town C.D."/>
        </authorList>
    </citation>
    <scope>GENOME REANNOTATION</scope>
    <source>
        <strain evidence="2">A17</strain>
        <strain evidence="4 5">cv. Jemalong A17</strain>
    </source>
</reference>
<dbReference type="InterPro" id="IPR045272">
    <property type="entry name" value="ANXUR1/2-like"/>
</dbReference>
<dbReference type="GO" id="GO:0004714">
    <property type="term" value="F:transmembrane receptor protein tyrosine kinase activity"/>
    <property type="evidence" value="ECO:0007669"/>
    <property type="project" value="InterPro"/>
</dbReference>
<dbReference type="PANTHER" id="PTHR27003">
    <property type="entry name" value="OS07G0166700 PROTEIN"/>
    <property type="match status" value="1"/>
</dbReference>
<dbReference type="PROSITE" id="PS50011">
    <property type="entry name" value="PROTEIN_KINASE_DOM"/>
    <property type="match status" value="1"/>
</dbReference>
<evidence type="ECO:0000313" key="5">
    <source>
        <dbReference type="Proteomes" id="UP000002051"/>
    </source>
</evidence>
<evidence type="ECO:0000313" key="2">
    <source>
        <dbReference type="EMBL" id="KEH21797.1"/>
    </source>
</evidence>
<dbReference type="OrthoDB" id="1658195at2759"/>
<dbReference type="Gramene" id="rna38692">
    <property type="protein sequence ID" value="RHN44558.1"/>
    <property type="gene ID" value="gene38692"/>
</dbReference>
<reference evidence="4" key="3">
    <citation type="submission" date="2015-04" db="UniProtKB">
        <authorList>
            <consortium name="EnsemblPlants"/>
        </authorList>
    </citation>
    <scope>IDENTIFICATION</scope>
    <source>
        <strain evidence="4">cv. Jemalong A17</strain>
    </source>
</reference>
<dbReference type="InterPro" id="IPR000719">
    <property type="entry name" value="Prot_kinase_dom"/>
</dbReference>
<dbReference type="PANTHER" id="PTHR27003:SF303">
    <property type="entry name" value="TYROSINE KINASE FAMILY PROTEIN"/>
    <property type="match status" value="1"/>
</dbReference>
<keyword evidence="2" id="KW-0418">Kinase</keyword>
<dbReference type="KEGG" id="mtr:25497635"/>
<keyword evidence="5" id="KW-1185">Reference proteome</keyword>
<proteinExistence type="predicted"/>
<dbReference type="SUPFAM" id="SSF56112">
    <property type="entry name" value="Protein kinase-like (PK-like)"/>
    <property type="match status" value="1"/>
</dbReference>
<organism evidence="2 5">
    <name type="scientific">Medicago truncatula</name>
    <name type="common">Barrel medic</name>
    <name type="synonym">Medicago tribuloides</name>
    <dbReference type="NCBI Taxonomy" id="3880"/>
    <lineage>
        <taxon>Eukaryota</taxon>
        <taxon>Viridiplantae</taxon>
        <taxon>Streptophyta</taxon>
        <taxon>Embryophyta</taxon>
        <taxon>Tracheophyta</taxon>
        <taxon>Spermatophyta</taxon>
        <taxon>Magnoliopsida</taxon>
        <taxon>eudicotyledons</taxon>
        <taxon>Gunneridae</taxon>
        <taxon>Pentapetalae</taxon>
        <taxon>rosids</taxon>
        <taxon>fabids</taxon>
        <taxon>Fabales</taxon>
        <taxon>Fabaceae</taxon>
        <taxon>Papilionoideae</taxon>
        <taxon>50 kb inversion clade</taxon>
        <taxon>NPAAA clade</taxon>
        <taxon>Hologalegina</taxon>
        <taxon>IRL clade</taxon>
        <taxon>Trifolieae</taxon>
        <taxon>Medicago</taxon>
    </lineage>
</organism>
<dbReference type="AlphaFoldDB" id="A0A072TWI0"/>